<feature type="domain" description="CoA carboxyltransferase C-terminal" evidence="2">
    <location>
        <begin position="260"/>
        <end position="499"/>
    </location>
</feature>
<protein>
    <submittedName>
        <fullName evidence="3">Acyl-CoA carboxylase subunit beta</fullName>
    </submittedName>
</protein>
<dbReference type="AlphaFoldDB" id="A0A929QY88"/>
<dbReference type="GO" id="GO:0004658">
    <property type="term" value="F:propionyl-CoA carboxylase activity"/>
    <property type="evidence" value="ECO:0007669"/>
    <property type="project" value="TreeGrafter"/>
</dbReference>
<dbReference type="InterPro" id="IPR011763">
    <property type="entry name" value="COA_CT_C"/>
</dbReference>
<dbReference type="SUPFAM" id="SSF52096">
    <property type="entry name" value="ClpP/crotonase"/>
    <property type="match status" value="2"/>
</dbReference>
<dbReference type="InterPro" id="IPR000438">
    <property type="entry name" value="Acetyl_CoA_COase_Trfase_b_su"/>
</dbReference>
<gene>
    <name evidence="3" type="ORF">HXK03_04955</name>
</gene>
<evidence type="ECO:0000259" key="2">
    <source>
        <dbReference type="PROSITE" id="PS50989"/>
    </source>
</evidence>
<evidence type="ECO:0000259" key="1">
    <source>
        <dbReference type="PROSITE" id="PS50980"/>
    </source>
</evidence>
<dbReference type="PRINTS" id="PR01070">
    <property type="entry name" value="ACCCTRFRASEB"/>
</dbReference>
<sequence>MSTQNAQGRDAFIAAQDKVVADAEANAVSRQHAKNKMTARERLAMFFDDGVWHEIGQFIGGSVRSGKIGSAVAAGYGRVQGRMVAAYAQDFSVRGGTLGKVEGDKIIDLIELGIRMRIPIVGIQDSGGARIQEGVVALAQYGRIFKKTCEASGLVPQISIILGPCAGGAVYQPALTDFIIMTRENSHMFVTGPDVVAATTGEKVTLEQLGGAAIHNFQSGVAHHMADTEQEAIDYVRSLLDYLPSSCGAEPPRYDYAPNAEDEAAAASVADLVPASGRVPYDVRDVVRALVDHGEYVEIQELFAPNVTIGFACMDGCSIGVVANQPMNDAGTLDVDASEKAARFVRFCDAFGLPVVTLVDVPGYRPGTEQEQAGIIRRGAKVIVAYANATVPMVTVILRKAYGGAYIVMGSKSIGADLAYAWPDAQIAVMGAEGAASIMYRRELAAAKDAGDFDEVKARLVAAYEAETVNPDVSVRSGQLDAIIRPSDTRQVIIDSLHLLASKDQSAPHVKRHDNGPL</sequence>
<dbReference type="GO" id="GO:0006633">
    <property type="term" value="P:fatty acid biosynthetic process"/>
    <property type="evidence" value="ECO:0007669"/>
    <property type="project" value="InterPro"/>
</dbReference>
<dbReference type="GO" id="GO:0003989">
    <property type="term" value="F:acetyl-CoA carboxylase activity"/>
    <property type="evidence" value="ECO:0007669"/>
    <property type="project" value="InterPro"/>
</dbReference>
<accession>A0A929QY88</accession>
<dbReference type="Gene3D" id="3.90.226.10">
    <property type="entry name" value="2-enoyl-CoA Hydratase, Chain A, domain 1"/>
    <property type="match status" value="2"/>
</dbReference>
<dbReference type="EMBL" id="JABZFZ010000230">
    <property type="protein sequence ID" value="MBF0940206.1"/>
    <property type="molecule type" value="Genomic_DNA"/>
</dbReference>
<feature type="domain" description="CoA carboxyltransferase N-terminal" evidence="1">
    <location>
        <begin position="1"/>
        <end position="255"/>
    </location>
</feature>
<comment type="caution">
    <text evidence="3">The sequence shown here is derived from an EMBL/GenBank/DDBJ whole genome shotgun (WGS) entry which is preliminary data.</text>
</comment>
<dbReference type="PROSITE" id="PS50989">
    <property type="entry name" value="COA_CT_CTER"/>
    <property type="match status" value="1"/>
</dbReference>
<dbReference type="InterPro" id="IPR034733">
    <property type="entry name" value="AcCoA_carboxyl_beta"/>
</dbReference>
<evidence type="ECO:0000313" key="3">
    <source>
        <dbReference type="EMBL" id="MBF0940206.1"/>
    </source>
</evidence>
<dbReference type="PANTHER" id="PTHR43842:SF2">
    <property type="entry name" value="PROPIONYL-COA CARBOXYLASE BETA CHAIN, MITOCHONDRIAL"/>
    <property type="match status" value="1"/>
</dbReference>
<organism evidence="3 4">
    <name type="scientific">Schaalia georgiae</name>
    <dbReference type="NCBI Taxonomy" id="52768"/>
    <lineage>
        <taxon>Bacteria</taxon>
        <taxon>Bacillati</taxon>
        <taxon>Actinomycetota</taxon>
        <taxon>Actinomycetes</taxon>
        <taxon>Actinomycetales</taxon>
        <taxon>Actinomycetaceae</taxon>
        <taxon>Schaalia</taxon>
    </lineage>
</organism>
<dbReference type="PANTHER" id="PTHR43842">
    <property type="entry name" value="PROPIONYL-COA CARBOXYLASE BETA CHAIN"/>
    <property type="match status" value="1"/>
</dbReference>
<dbReference type="InterPro" id="IPR029045">
    <property type="entry name" value="ClpP/crotonase-like_dom_sf"/>
</dbReference>
<dbReference type="InterPro" id="IPR051047">
    <property type="entry name" value="AccD/PCCB"/>
</dbReference>
<dbReference type="PROSITE" id="PS50980">
    <property type="entry name" value="COA_CT_NTER"/>
    <property type="match status" value="1"/>
</dbReference>
<proteinExistence type="predicted"/>
<reference evidence="3" key="1">
    <citation type="submission" date="2020-04" db="EMBL/GenBank/DDBJ databases">
        <title>Deep metagenomics examines the oral microbiome during advanced dental caries in children, revealing novel taxa and co-occurrences with host molecules.</title>
        <authorList>
            <person name="Baker J.L."/>
            <person name="Morton J.T."/>
            <person name="Dinis M."/>
            <person name="Alvarez R."/>
            <person name="Tran N.C."/>
            <person name="Knight R."/>
            <person name="Edlund A."/>
        </authorList>
    </citation>
    <scope>NUCLEOTIDE SEQUENCE</scope>
    <source>
        <strain evidence="3">JCVI_32_bin.64</strain>
    </source>
</reference>
<dbReference type="GO" id="GO:0009317">
    <property type="term" value="C:acetyl-CoA carboxylase complex"/>
    <property type="evidence" value="ECO:0007669"/>
    <property type="project" value="InterPro"/>
</dbReference>
<dbReference type="InterPro" id="IPR011762">
    <property type="entry name" value="COA_CT_N"/>
</dbReference>
<evidence type="ECO:0000313" key="4">
    <source>
        <dbReference type="Proteomes" id="UP000718630"/>
    </source>
</evidence>
<dbReference type="Proteomes" id="UP000718630">
    <property type="component" value="Unassembled WGS sequence"/>
</dbReference>
<dbReference type="Pfam" id="PF01039">
    <property type="entry name" value="Carboxyl_trans"/>
    <property type="match status" value="1"/>
</dbReference>
<name>A0A929QY88_9ACTO</name>